<comment type="caution">
    <text evidence="1">The sequence shown here is derived from an EMBL/GenBank/DDBJ whole genome shotgun (WGS) entry which is preliminary data.</text>
</comment>
<protein>
    <submittedName>
        <fullName evidence="1">Uncharacterized protein</fullName>
    </submittedName>
</protein>
<sequence>MAFSDGPPTTKHQFLTKPPNIVAFASSKATVSHQHTVVRNPNTNAKT</sequence>
<keyword evidence="2" id="KW-1185">Reference proteome</keyword>
<accession>A0A392S9N6</accession>
<dbReference type="Proteomes" id="UP000265520">
    <property type="component" value="Unassembled WGS sequence"/>
</dbReference>
<evidence type="ECO:0000313" key="2">
    <source>
        <dbReference type="Proteomes" id="UP000265520"/>
    </source>
</evidence>
<feature type="non-terminal residue" evidence="1">
    <location>
        <position position="47"/>
    </location>
</feature>
<organism evidence="1 2">
    <name type="scientific">Trifolium medium</name>
    <dbReference type="NCBI Taxonomy" id="97028"/>
    <lineage>
        <taxon>Eukaryota</taxon>
        <taxon>Viridiplantae</taxon>
        <taxon>Streptophyta</taxon>
        <taxon>Embryophyta</taxon>
        <taxon>Tracheophyta</taxon>
        <taxon>Spermatophyta</taxon>
        <taxon>Magnoliopsida</taxon>
        <taxon>eudicotyledons</taxon>
        <taxon>Gunneridae</taxon>
        <taxon>Pentapetalae</taxon>
        <taxon>rosids</taxon>
        <taxon>fabids</taxon>
        <taxon>Fabales</taxon>
        <taxon>Fabaceae</taxon>
        <taxon>Papilionoideae</taxon>
        <taxon>50 kb inversion clade</taxon>
        <taxon>NPAAA clade</taxon>
        <taxon>Hologalegina</taxon>
        <taxon>IRL clade</taxon>
        <taxon>Trifolieae</taxon>
        <taxon>Trifolium</taxon>
    </lineage>
</organism>
<evidence type="ECO:0000313" key="1">
    <source>
        <dbReference type="EMBL" id="MCI45399.1"/>
    </source>
</evidence>
<reference evidence="1 2" key="1">
    <citation type="journal article" date="2018" name="Front. Plant Sci.">
        <title>Red Clover (Trifolium pratense) and Zigzag Clover (T. medium) - A Picture of Genomic Similarities and Differences.</title>
        <authorList>
            <person name="Dluhosova J."/>
            <person name="Istvanek J."/>
            <person name="Nedelnik J."/>
            <person name="Repkova J."/>
        </authorList>
    </citation>
    <scope>NUCLEOTIDE SEQUENCE [LARGE SCALE GENOMIC DNA]</scope>
    <source>
        <strain evidence="2">cv. 10/8</strain>
        <tissue evidence="1">Leaf</tissue>
    </source>
</reference>
<name>A0A392S9N6_9FABA</name>
<dbReference type="EMBL" id="LXQA010343771">
    <property type="protein sequence ID" value="MCI45399.1"/>
    <property type="molecule type" value="Genomic_DNA"/>
</dbReference>
<proteinExistence type="predicted"/>
<dbReference type="AlphaFoldDB" id="A0A392S9N6"/>